<name>A0A087D6H5_9BIFI</name>
<evidence type="ECO:0000256" key="1">
    <source>
        <dbReference type="SAM" id="Phobius"/>
    </source>
</evidence>
<feature type="transmembrane region" description="Helical" evidence="1">
    <location>
        <begin position="460"/>
        <end position="481"/>
    </location>
</feature>
<dbReference type="AlphaFoldDB" id="A0A087D6H5"/>
<feature type="transmembrane region" description="Helical" evidence="1">
    <location>
        <begin position="533"/>
        <end position="550"/>
    </location>
</feature>
<feature type="transmembrane region" description="Helical" evidence="1">
    <location>
        <begin position="196"/>
        <end position="223"/>
    </location>
</feature>
<reference evidence="2 3" key="1">
    <citation type="submission" date="2014-03" db="EMBL/GenBank/DDBJ databases">
        <title>Genomics of Bifidobacteria.</title>
        <authorList>
            <person name="Ventura M."/>
            <person name="Milani C."/>
            <person name="Lugli G.A."/>
        </authorList>
    </citation>
    <scope>NUCLEOTIDE SEQUENCE [LARGE SCALE GENOMIC DNA]</scope>
    <source>
        <strain evidence="2 3">DSM 23967</strain>
    </source>
</reference>
<proteinExistence type="predicted"/>
<feature type="transmembrane region" description="Helical" evidence="1">
    <location>
        <begin position="142"/>
        <end position="161"/>
    </location>
</feature>
<dbReference type="STRING" id="1437607.BISA_2088"/>
<feature type="transmembrane region" description="Helical" evidence="1">
    <location>
        <begin position="20"/>
        <end position="43"/>
    </location>
</feature>
<gene>
    <name evidence="2" type="ORF">BISA_2088</name>
</gene>
<feature type="transmembrane region" description="Helical" evidence="1">
    <location>
        <begin position="115"/>
        <end position="136"/>
    </location>
</feature>
<feature type="transmembrane region" description="Helical" evidence="1">
    <location>
        <begin position="374"/>
        <end position="397"/>
    </location>
</feature>
<evidence type="ECO:0000313" key="2">
    <source>
        <dbReference type="EMBL" id="KFI91125.1"/>
    </source>
</evidence>
<dbReference type="PANTHER" id="PTHR38454:SF1">
    <property type="entry name" value="INTEGRAL MEMBRANE PROTEIN"/>
    <property type="match status" value="1"/>
</dbReference>
<evidence type="ECO:0000313" key="3">
    <source>
        <dbReference type="Proteomes" id="UP000029066"/>
    </source>
</evidence>
<dbReference type="PANTHER" id="PTHR38454">
    <property type="entry name" value="INTEGRAL MEMBRANE PROTEIN-RELATED"/>
    <property type="match status" value="1"/>
</dbReference>
<accession>A0A087D6H5</accession>
<keyword evidence="1" id="KW-0812">Transmembrane</keyword>
<feature type="transmembrane region" description="Helical" evidence="1">
    <location>
        <begin position="244"/>
        <end position="264"/>
    </location>
</feature>
<feature type="transmembrane region" description="Helical" evidence="1">
    <location>
        <begin position="429"/>
        <end position="448"/>
    </location>
</feature>
<keyword evidence="1" id="KW-0472">Membrane</keyword>
<comment type="caution">
    <text evidence="2">The sequence shown here is derived from an EMBL/GenBank/DDBJ whole genome shotgun (WGS) entry which is preliminary data.</text>
</comment>
<dbReference type="InterPro" id="IPR018580">
    <property type="entry name" value="Uncharacterised_YfhO"/>
</dbReference>
<feature type="transmembrane region" description="Helical" evidence="1">
    <location>
        <begin position="64"/>
        <end position="82"/>
    </location>
</feature>
<keyword evidence="1" id="KW-1133">Transmembrane helix</keyword>
<feature type="transmembrane region" description="Helical" evidence="1">
    <location>
        <begin position="493"/>
        <end position="512"/>
    </location>
</feature>
<feature type="transmembrane region" description="Helical" evidence="1">
    <location>
        <begin position="299"/>
        <end position="323"/>
    </location>
</feature>
<dbReference type="EMBL" id="JGZN01000017">
    <property type="protein sequence ID" value="KFI91125.1"/>
    <property type="molecule type" value="Genomic_DNA"/>
</dbReference>
<dbReference type="Pfam" id="PF09586">
    <property type="entry name" value="YfhO"/>
    <property type="match status" value="3"/>
</dbReference>
<dbReference type="Proteomes" id="UP000029066">
    <property type="component" value="Unassembled WGS sequence"/>
</dbReference>
<feature type="transmembrane region" description="Helical" evidence="1">
    <location>
        <begin position="931"/>
        <end position="954"/>
    </location>
</feature>
<dbReference type="OrthoDB" id="9815466at2"/>
<sequence length="959" mass="103560">MSSSSASAPTRTTRIGLTVAGYLACFALPIVLLIALCMMRGIYPFGNESFLSGDLRYQYVDFFVWFRSILLGQGGSLMYSFAQGMGVGTWGLYSFYLASPLNLFVVFFDTAHITLFIWLVVAVKLGLAEMSMVFLLRRRFQLNGVVAAALSLGYVFGSWTVSNLRNPMWLDNLVLLPLICWATYEYINRRHWRMLAALLTVSVIICWYTAYMTIFFLVFYAVLEQMALAARTGTRFRDNDLWRKVLGMAGCGVLALLLSMWTFLPTIKVQSSSQGAMSSRIRGILDQAQGMAGGLITKLLPMLVVAGVLVVLIIVAVVALVVVRARRNAAVRQSAEHVKNSADSPTKVRAIAPDVRGAGSSAALAIPEPYAHTVAWRVCVGLFALGCAGMVAISFAVPVIGHLWDLGTHADLKGMLLGFTATGWQEQEVPQLFMGAVVTVLAVLFFLLPSINRSVRKTAAVILLFILASTTIVPLEILWCGLRYPKGFYSRPAIYAAFFMVLLAAAALQEILNGRVLITRRLSDAGKRTLTRIVAAAIIVIAIPEFLFAANHTASVAYRDYQQTYADTYTANSRTQADRLRSLDGSVYRFEKNYTRAGAAALNEGMVADFRQLSIYSSANSAAAVDLLSRLGYSQVDENLTRYAAPSLLSDALLGVKYVSLNDIADSDGKYPNQYLGMQRVLNASGDGAAAVYRNQNALPLAYGVPADIADSDMPQSANPFENQNAFASALVGRKVTPFKQVEATAVDNSDGSRTWTVQVPKGSIGYVYVSTSATVDFGLSIDGGEAITENNRFEHAMHPLVSGSAAGAQAAGTHTVTLTSPTGAPVTGDQAAATCLFTVLDMSEVRAITSQLAQNEFNVQEFKDGYVHGTFTAQDDNQSLMITTPYSDGWHVTVNGKKVEAKPAFGGAVTVIPVQVGTNDVEMRFTSPGLVPGAVISAVTAAACVAIAVTSAMRRRKR</sequence>
<dbReference type="RefSeq" id="WP_081890118.1">
    <property type="nucleotide sequence ID" value="NZ_JDUT01000013.1"/>
</dbReference>
<protein>
    <submittedName>
        <fullName evidence="2">Integral membrane protein</fullName>
    </submittedName>
</protein>
<organism evidence="2 3">
    <name type="scientific">Bifidobacterium saguini DSM 23967</name>
    <dbReference type="NCBI Taxonomy" id="1437607"/>
    <lineage>
        <taxon>Bacteria</taxon>
        <taxon>Bacillati</taxon>
        <taxon>Actinomycetota</taxon>
        <taxon>Actinomycetes</taxon>
        <taxon>Bifidobacteriales</taxon>
        <taxon>Bifidobacteriaceae</taxon>
        <taxon>Bifidobacterium</taxon>
    </lineage>
</organism>